<dbReference type="Proteomes" id="UP001165121">
    <property type="component" value="Unassembled WGS sequence"/>
</dbReference>
<reference evidence="1" key="1">
    <citation type="submission" date="2023-04" db="EMBL/GenBank/DDBJ databases">
        <title>Phytophthora fragariaefolia NBRC 109709.</title>
        <authorList>
            <person name="Ichikawa N."/>
            <person name="Sato H."/>
            <person name="Tonouchi N."/>
        </authorList>
    </citation>
    <scope>NUCLEOTIDE SEQUENCE</scope>
    <source>
        <strain evidence="1">NBRC 109709</strain>
    </source>
</reference>
<protein>
    <submittedName>
        <fullName evidence="1">Unnamed protein product</fullName>
    </submittedName>
</protein>
<gene>
    <name evidence="1" type="ORF">Pfra01_001377400</name>
</gene>
<comment type="caution">
    <text evidence="1">The sequence shown here is derived from an EMBL/GenBank/DDBJ whole genome shotgun (WGS) entry which is preliminary data.</text>
</comment>
<sequence>MHREYELAFGCVVKLFQRVFRSSLHFDAVMGYSEAAQWNGPQGIEGFRGSKYLNNVHKRTRYLKTRPRVAVSKRLQFSKNYRYALYGQGASNYKMGN</sequence>
<name>A0A9W6XM19_9STRA</name>
<keyword evidence="2" id="KW-1185">Reference proteome</keyword>
<organism evidence="1 2">
    <name type="scientific">Phytophthora fragariaefolia</name>
    <dbReference type="NCBI Taxonomy" id="1490495"/>
    <lineage>
        <taxon>Eukaryota</taxon>
        <taxon>Sar</taxon>
        <taxon>Stramenopiles</taxon>
        <taxon>Oomycota</taxon>
        <taxon>Peronosporomycetes</taxon>
        <taxon>Peronosporales</taxon>
        <taxon>Peronosporaceae</taxon>
        <taxon>Phytophthora</taxon>
    </lineage>
</organism>
<proteinExistence type="predicted"/>
<dbReference type="EMBL" id="BSXT01001421">
    <property type="protein sequence ID" value="GMF42299.1"/>
    <property type="molecule type" value="Genomic_DNA"/>
</dbReference>
<dbReference type="AlphaFoldDB" id="A0A9W6XM19"/>
<accession>A0A9W6XM19</accession>
<evidence type="ECO:0000313" key="1">
    <source>
        <dbReference type="EMBL" id="GMF42299.1"/>
    </source>
</evidence>
<evidence type="ECO:0000313" key="2">
    <source>
        <dbReference type="Proteomes" id="UP001165121"/>
    </source>
</evidence>